<sequence>MSEYELKRFQAGEELVNDSDWKKFNKSESIGFCFFDDEVTPEKRMEYVSGVVNLDRVVVFEHIGGEPLKKSFGKYRDPERDKPKDLFEAIFKPTTPIDVPEYSTKTYSQNTMRIVKIGKVTSILGRKIKWEE</sequence>
<reference evidence="1" key="1">
    <citation type="journal article" date="2021" name="Proc. Natl. Acad. Sci. U.S.A.">
        <title>A Catalog of Tens of Thousands of Viruses from Human Metagenomes Reveals Hidden Associations with Chronic Diseases.</title>
        <authorList>
            <person name="Tisza M.J."/>
            <person name="Buck C.B."/>
        </authorList>
    </citation>
    <scope>NUCLEOTIDE SEQUENCE</scope>
    <source>
        <strain evidence="1">CtqPn17</strain>
    </source>
</reference>
<proteinExistence type="predicted"/>
<protein>
    <submittedName>
        <fullName evidence="1">Uncharacterized protein</fullName>
    </submittedName>
</protein>
<accession>A0A8S5QG99</accession>
<name>A0A8S5QG99_9CAUD</name>
<evidence type="ECO:0000313" key="1">
    <source>
        <dbReference type="EMBL" id="DAE17572.1"/>
    </source>
</evidence>
<dbReference type="EMBL" id="BK015642">
    <property type="protein sequence ID" value="DAE17572.1"/>
    <property type="molecule type" value="Genomic_DNA"/>
</dbReference>
<organism evidence="1">
    <name type="scientific">Caudovirales sp. ctqPn17</name>
    <dbReference type="NCBI Taxonomy" id="2825772"/>
    <lineage>
        <taxon>Viruses</taxon>
        <taxon>Duplodnaviria</taxon>
        <taxon>Heunggongvirae</taxon>
        <taxon>Uroviricota</taxon>
        <taxon>Caudoviricetes</taxon>
    </lineage>
</organism>